<organism evidence="3 4">
    <name type="scientific">Hibiscus trionum</name>
    <name type="common">Flower of an hour</name>
    <dbReference type="NCBI Taxonomy" id="183268"/>
    <lineage>
        <taxon>Eukaryota</taxon>
        <taxon>Viridiplantae</taxon>
        <taxon>Streptophyta</taxon>
        <taxon>Embryophyta</taxon>
        <taxon>Tracheophyta</taxon>
        <taxon>Spermatophyta</taxon>
        <taxon>Magnoliopsida</taxon>
        <taxon>eudicotyledons</taxon>
        <taxon>Gunneridae</taxon>
        <taxon>Pentapetalae</taxon>
        <taxon>rosids</taxon>
        <taxon>malvids</taxon>
        <taxon>Malvales</taxon>
        <taxon>Malvaceae</taxon>
        <taxon>Malvoideae</taxon>
        <taxon>Hibiscus</taxon>
    </lineage>
</organism>
<reference evidence="3" key="1">
    <citation type="submission" date="2023-05" db="EMBL/GenBank/DDBJ databases">
        <title>Genome and transcriptome analyses reveal genes involved in the formation of fine ridges on petal epidermal cells in Hibiscus trionum.</title>
        <authorList>
            <person name="Koshimizu S."/>
            <person name="Masuda S."/>
            <person name="Ishii T."/>
            <person name="Shirasu K."/>
            <person name="Hoshino A."/>
            <person name="Arita M."/>
        </authorList>
    </citation>
    <scope>NUCLEOTIDE SEQUENCE</scope>
    <source>
        <strain evidence="3">Hamamatsu line</strain>
    </source>
</reference>
<evidence type="ECO:0000313" key="3">
    <source>
        <dbReference type="EMBL" id="GMI76413.1"/>
    </source>
</evidence>
<dbReference type="OrthoDB" id="1293395at2759"/>
<dbReference type="Proteomes" id="UP001165190">
    <property type="component" value="Unassembled WGS sequence"/>
</dbReference>
<evidence type="ECO:0000256" key="1">
    <source>
        <dbReference type="SAM" id="MobiDB-lite"/>
    </source>
</evidence>
<feature type="compositionally biased region" description="Basic residues" evidence="1">
    <location>
        <begin position="174"/>
        <end position="186"/>
    </location>
</feature>
<dbReference type="EMBL" id="BSYR01000012">
    <property type="protein sequence ID" value="GMI76413.1"/>
    <property type="molecule type" value="Genomic_DNA"/>
</dbReference>
<feature type="compositionally biased region" description="Basic and acidic residues" evidence="1">
    <location>
        <begin position="159"/>
        <end position="173"/>
    </location>
</feature>
<keyword evidence="4" id="KW-1185">Reference proteome</keyword>
<evidence type="ECO:0000313" key="4">
    <source>
        <dbReference type="Proteomes" id="UP001165190"/>
    </source>
</evidence>
<feature type="chain" id="PRO_5040856614" evidence="2">
    <location>
        <begin position="21"/>
        <end position="208"/>
    </location>
</feature>
<feature type="region of interest" description="Disordered" evidence="1">
    <location>
        <begin position="155"/>
        <end position="194"/>
    </location>
</feature>
<evidence type="ECO:0000256" key="2">
    <source>
        <dbReference type="SAM" id="SignalP"/>
    </source>
</evidence>
<proteinExistence type="predicted"/>
<name>A0A9W7LTU3_HIBTR</name>
<keyword evidence="2" id="KW-0732">Signal</keyword>
<sequence>MARLAFLFAVLLLLFTFSHARFITAESDPDVTPDETHTDLPESTTTIFLPSQIPDSDPPKLLEFKHDDASETDSGVGSVPLTKIRFHPVNRRFPGRPLFPFRHKHNCRFHKRFHQKRLISYGNDMILSDERSFDPESRGVVPQIEARWGGFHDHHHHEHEHEHKYEDEHDHEDKHRHHRRHHKHHQHGEEEEHEGGFMEKFRRFFIHF</sequence>
<dbReference type="AlphaFoldDB" id="A0A9W7LTU3"/>
<feature type="signal peptide" evidence="2">
    <location>
        <begin position="1"/>
        <end position="20"/>
    </location>
</feature>
<protein>
    <submittedName>
        <fullName evidence="3">Uncharacterized protein</fullName>
    </submittedName>
</protein>
<comment type="caution">
    <text evidence="3">The sequence shown here is derived from an EMBL/GenBank/DDBJ whole genome shotgun (WGS) entry which is preliminary data.</text>
</comment>
<accession>A0A9W7LTU3</accession>
<gene>
    <name evidence="3" type="ORF">HRI_001310600</name>
</gene>